<dbReference type="PANTHER" id="PTHR47534:SF3">
    <property type="entry name" value="ALCOHOL DEHYDROGENASE-LIKE C-TERMINAL DOMAIN-CONTAINING PROTEIN"/>
    <property type="match status" value="1"/>
</dbReference>
<accession>A0A1V9Y5C0</accession>
<dbReference type="PRINTS" id="PR00081">
    <property type="entry name" value="GDHRDH"/>
</dbReference>
<comment type="caution">
    <text evidence="2">The sequence shown here is derived from an EMBL/GenBank/DDBJ whole genome shotgun (WGS) entry which is preliminary data.</text>
</comment>
<keyword evidence="1" id="KW-0560">Oxidoreductase</keyword>
<sequence length="316" mass="35186">MGGTTVLDALFFIFNKTMRLQAVTAKNLHVNFEGCKALVVGGTSGIGEAIATRLAQARFNVVVAGRNIDRGNSVVEKLHSKHPKGAHSFLPLDAQYVSDIHGLSNEFKHLDRLVCTQGISTIQARTETREGLDQKMALHYYSRIALAQEFLPLLRQSTSGPRVLSVFSAGVHSPYHKYKEDPDLKNHYSLSNAANATGFYNDLMLDALSEEPENQNVAFAHTAPGFVSTNWGTEMPWYVRTLFVRPLQFYGKTAHDCAEFMSDFLLQDKTPIPNFALLDQFGEPVEPTTMHTPEAKAFIRNHTLEVLAKIHQGQRV</sequence>
<dbReference type="OrthoDB" id="2898509at2759"/>
<dbReference type="InterPro" id="IPR052228">
    <property type="entry name" value="Sec_Metab_Biosynth_Oxidored"/>
</dbReference>
<organism evidence="2 3">
    <name type="scientific">Thraustotheca clavata</name>
    <dbReference type="NCBI Taxonomy" id="74557"/>
    <lineage>
        <taxon>Eukaryota</taxon>
        <taxon>Sar</taxon>
        <taxon>Stramenopiles</taxon>
        <taxon>Oomycota</taxon>
        <taxon>Saprolegniomycetes</taxon>
        <taxon>Saprolegniales</taxon>
        <taxon>Achlyaceae</taxon>
        <taxon>Thraustotheca</taxon>
    </lineage>
</organism>
<gene>
    <name evidence="2" type="ORF">THRCLA_11913</name>
</gene>
<name>A0A1V9Y5C0_9STRA</name>
<evidence type="ECO:0000313" key="3">
    <source>
        <dbReference type="Proteomes" id="UP000243217"/>
    </source>
</evidence>
<dbReference type="SUPFAM" id="SSF51735">
    <property type="entry name" value="NAD(P)-binding Rossmann-fold domains"/>
    <property type="match status" value="1"/>
</dbReference>
<dbReference type="EMBL" id="JNBS01005102">
    <property type="protein sequence ID" value="OQR80922.1"/>
    <property type="molecule type" value="Genomic_DNA"/>
</dbReference>
<dbReference type="Gene3D" id="3.40.50.720">
    <property type="entry name" value="NAD(P)-binding Rossmann-like Domain"/>
    <property type="match status" value="1"/>
</dbReference>
<dbReference type="Pfam" id="PF00106">
    <property type="entry name" value="adh_short"/>
    <property type="match status" value="1"/>
</dbReference>
<dbReference type="PANTHER" id="PTHR47534">
    <property type="entry name" value="YALI0E05731P"/>
    <property type="match status" value="1"/>
</dbReference>
<keyword evidence="3" id="KW-1185">Reference proteome</keyword>
<proteinExistence type="predicted"/>
<dbReference type="STRING" id="74557.A0A1V9Y5C0"/>
<dbReference type="InterPro" id="IPR036291">
    <property type="entry name" value="NAD(P)-bd_dom_sf"/>
</dbReference>
<dbReference type="GO" id="GO:0016491">
    <property type="term" value="F:oxidoreductase activity"/>
    <property type="evidence" value="ECO:0007669"/>
    <property type="project" value="UniProtKB-KW"/>
</dbReference>
<evidence type="ECO:0000256" key="1">
    <source>
        <dbReference type="ARBA" id="ARBA00023002"/>
    </source>
</evidence>
<protein>
    <submittedName>
        <fullName evidence="2">FabG domain-containing protein</fullName>
    </submittedName>
</protein>
<dbReference type="AlphaFoldDB" id="A0A1V9Y5C0"/>
<evidence type="ECO:0000313" key="2">
    <source>
        <dbReference type="EMBL" id="OQR80922.1"/>
    </source>
</evidence>
<dbReference type="Proteomes" id="UP000243217">
    <property type="component" value="Unassembled WGS sequence"/>
</dbReference>
<dbReference type="InterPro" id="IPR002347">
    <property type="entry name" value="SDR_fam"/>
</dbReference>
<reference evidence="2 3" key="1">
    <citation type="journal article" date="2014" name="Genome Biol. Evol.">
        <title>The secreted proteins of Achlya hypogyna and Thraustotheca clavata identify the ancestral oomycete secretome and reveal gene acquisitions by horizontal gene transfer.</title>
        <authorList>
            <person name="Misner I."/>
            <person name="Blouin N."/>
            <person name="Leonard G."/>
            <person name="Richards T.A."/>
            <person name="Lane C.E."/>
        </authorList>
    </citation>
    <scope>NUCLEOTIDE SEQUENCE [LARGE SCALE GENOMIC DNA]</scope>
    <source>
        <strain evidence="2 3">ATCC 34112</strain>
    </source>
</reference>